<reference evidence="2" key="1">
    <citation type="submission" date="2021-01" db="UniProtKB">
        <authorList>
            <consortium name="EnsemblMetazoa"/>
        </authorList>
    </citation>
    <scope>IDENTIFICATION</scope>
</reference>
<sequence>MTCEELCKVLRPPMATTITESFSSKSSDNVWTEKRRRRRASPQQRRLKLKPDPERLEVSGIMPTLQALAGFSSDPEVYSRGVCLMPQEENVDAASHLQTTLLEAYCREIGLRIIRLPERVLRQTFGREHRDLSCLLLLGGKDDYFLESPE</sequence>
<dbReference type="Gene3D" id="3.30.1330.30">
    <property type="match status" value="1"/>
</dbReference>
<evidence type="ECO:0000313" key="2">
    <source>
        <dbReference type="EnsemblMetazoa" id="XP_003425293"/>
    </source>
</evidence>
<dbReference type="GeneID" id="100679221"/>
<dbReference type="InParanoid" id="A0A7M7LNI6"/>
<accession>A0A7M7LNI6</accession>
<proteinExistence type="predicted"/>
<dbReference type="InterPro" id="IPR029064">
    <property type="entry name" value="Ribosomal_eL30-like_sf"/>
</dbReference>
<evidence type="ECO:0000256" key="1">
    <source>
        <dbReference type="SAM" id="MobiDB-lite"/>
    </source>
</evidence>
<dbReference type="EnsemblMetazoa" id="XM_003425245">
    <property type="protein sequence ID" value="XP_003425293"/>
    <property type="gene ID" value="LOC100679221"/>
</dbReference>
<dbReference type="KEGG" id="nvi:100679221"/>
<dbReference type="OrthoDB" id="5976967at2759"/>
<feature type="compositionally biased region" description="Basic residues" evidence="1">
    <location>
        <begin position="34"/>
        <end position="48"/>
    </location>
</feature>
<organism evidence="2 3">
    <name type="scientific">Nasonia vitripennis</name>
    <name type="common">Parasitic wasp</name>
    <dbReference type="NCBI Taxonomy" id="7425"/>
    <lineage>
        <taxon>Eukaryota</taxon>
        <taxon>Metazoa</taxon>
        <taxon>Ecdysozoa</taxon>
        <taxon>Arthropoda</taxon>
        <taxon>Hexapoda</taxon>
        <taxon>Insecta</taxon>
        <taxon>Pterygota</taxon>
        <taxon>Neoptera</taxon>
        <taxon>Endopterygota</taxon>
        <taxon>Hymenoptera</taxon>
        <taxon>Apocrita</taxon>
        <taxon>Proctotrupomorpha</taxon>
        <taxon>Chalcidoidea</taxon>
        <taxon>Pteromalidae</taxon>
        <taxon>Pteromalinae</taxon>
        <taxon>Nasonia</taxon>
    </lineage>
</organism>
<feature type="region of interest" description="Disordered" evidence="1">
    <location>
        <begin position="29"/>
        <end position="50"/>
    </location>
</feature>
<protein>
    <submittedName>
        <fullName evidence="2">Uncharacterized protein</fullName>
    </submittedName>
</protein>
<name>A0A7M7LNI6_NASVI</name>
<dbReference type="AlphaFoldDB" id="A0A7M7LNI6"/>
<dbReference type="Proteomes" id="UP000002358">
    <property type="component" value="Chromosome 5"/>
</dbReference>
<evidence type="ECO:0000313" key="3">
    <source>
        <dbReference type="Proteomes" id="UP000002358"/>
    </source>
</evidence>
<dbReference type="SMR" id="A0A7M7LNI6"/>
<dbReference type="RefSeq" id="XP_003425293.1">
    <property type="nucleotide sequence ID" value="XM_003425245.5"/>
</dbReference>
<keyword evidence="3" id="KW-1185">Reference proteome</keyword>